<protein>
    <recommendedName>
        <fullName evidence="3">CHAD domain-containing protein</fullName>
    </recommendedName>
</protein>
<reference evidence="1 2" key="1">
    <citation type="journal article" date="2016" name="Nat. Commun.">
        <title>Thousands of microbial genomes shed light on interconnected biogeochemical processes in an aquifer system.</title>
        <authorList>
            <person name="Anantharaman K."/>
            <person name="Brown C.T."/>
            <person name="Hug L.A."/>
            <person name="Sharon I."/>
            <person name="Castelle C.J."/>
            <person name="Probst A.J."/>
            <person name="Thomas B.C."/>
            <person name="Singh A."/>
            <person name="Wilkins M.J."/>
            <person name="Karaoz U."/>
            <person name="Brodie E.L."/>
            <person name="Williams K.H."/>
            <person name="Hubbard S.S."/>
            <person name="Banfield J.F."/>
        </authorList>
    </citation>
    <scope>NUCLEOTIDE SEQUENCE [LARGE SCALE GENOMIC DNA]</scope>
</reference>
<dbReference type="Proteomes" id="UP000178374">
    <property type="component" value="Unassembled WGS sequence"/>
</dbReference>
<gene>
    <name evidence="1" type="ORF">A3B85_01895</name>
</gene>
<organism evidence="1 2">
    <name type="scientific">Candidatus Nomurabacteria bacterium RIFCSPHIGHO2_02_FULL_37_13</name>
    <dbReference type="NCBI Taxonomy" id="1801750"/>
    <lineage>
        <taxon>Bacteria</taxon>
        <taxon>Candidatus Nomuraibacteriota</taxon>
    </lineage>
</organism>
<sequence>MEKQIIKTEPVLVKRFKELRSQPKESSLKLEFSSTFEDEGHREHLFQEAKKSFEFVFDKENFIHYLQLEPNKESFNYLKQIRRYGSILKAQFRFLDLSHQCGEQLAEFLSLLGKFNDGYWISPSQEIRVEILAKLNNIDMSVNFIDTLGFKEYARSRLNYVETLLQNTELTMVDFHSLRKGVRLFSNFLQVEASENTTDGMHWLFYSIFKLQMELGKIHDDFVSKGLKGEIDYSKSVVKVPPRIKDEFFKIKPFIEKVYGLEEQKLHSL</sequence>
<name>A0A1F6W4S7_9BACT</name>
<comment type="caution">
    <text evidence="1">The sequence shown here is derived from an EMBL/GenBank/DDBJ whole genome shotgun (WGS) entry which is preliminary data.</text>
</comment>
<accession>A0A1F6W4S7</accession>
<dbReference type="AlphaFoldDB" id="A0A1F6W4S7"/>
<proteinExistence type="predicted"/>
<dbReference type="STRING" id="1801750.A3B85_01895"/>
<dbReference type="EMBL" id="MFUA01000017">
    <property type="protein sequence ID" value="OGI76844.1"/>
    <property type="molecule type" value="Genomic_DNA"/>
</dbReference>
<evidence type="ECO:0000313" key="2">
    <source>
        <dbReference type="Proteomes" id="UP000178374"/>
    </source>
</evidence>
<evidence type="ECO:0000313" key="1">
    <source>
        <dbReference type="EMBL" id="OGI76844.1"/>
    </source>
</evidence>
<evidence type="ECO:0008006" key="3">
    <source>
        <dbReference type="Google" id="ProtNLM"/>
    </source>
</evidence>